<proteinExistence type="predicted"/>
<dbReference type="Proteomes" id="UP001595075">
    <property type="component" value="Unassembled WGS sequence"/>
</dbReference>
<gene>
    <name evidence="2" type="ORF">VTL71DRAFT_2899</name>
</gene>
<dbReference type="Pfam" id="PF22893">
    <property type="entry name" value="ULD_2"/>
    <property type="match status" value="1"/>
</dbReference>
<feature type="domain" description="Ubiquitin-like" evidence="1">
    <location>
        <begin position="235"/>
        <end position="317"/>
    </location>
</feature>
<dbReference type="EMBL" id="JAZHXI010000012">
    <property type="protein sequence ID" value="KAL2065230.1"/>
    <property type="molecule type" value="Genomic_DNA"/>
</dbReference>
<accession>A0ABR4C6C4</accession>
<dbReference type="InterPro" id="IPR054464">
    <property type="entry name" value="ULD_fung"/>
</dbReference>
<reference evidence="2 3" key="1">
    <citation type="journal article" date="2024" name="Commun. Biol.">
        <title>Comparative genomic analysis of thermophilic fungi reveals convergent evolutionary adaptations and gene losses.</title>
        <authorList>
            <person name="Steindorff A.S."/>
            <person name="Aguilar-Pontes M.V."/>
            <person name="Robinson A.J."/>
            <person name="Andreopoulos B."/>
            <person name="LaButti K."/>
            <person name="Kuo A."/>
            <person name="Mondo S."/>
            <person name="Riley R."/>
            <person name="Otillar R."/>
            <person name="Haridas S."/>
            <person name="Lipzen A."/>
            <person name="Grimwood J."/>
            <person name="Schmutz J."/>
            <person name="Clum A."/>
            <person name="Reid I.D."/>
            <person name="Moisan M.C."/>
            <person name="Butler G."/>
            <person name="Nguyen T.T.M."/>
            <person name="Dewar K."/>
            <person name="Conant G."/>
            <person name="Drula E."/>
            <person name="Henrissat B."/>
            <person name="Hansel C."/>
            <person name="Singer S."/>
            <person name="Hutchinson M.I."/>
            <person name="de Vries R.P."/>
            <person name="Natvig D.O."/>
            <person name="Powell A.J."/>
            <person name="Tsang A."/>
            <person name="Grigoriev I.V."/>
        </authorList>
    </citation>
    <scope>NUCLEOTIDE SEQUENCE [LARGE SCALE GENOMIC DNA]</scope>
    <source>
        <strain evidence="2 3">CBS 494.80</strain>
    </source>
</reference>
<sequence>MALPVPFGFSAGDVIAVCILVKDVIKALDDIQGASSEFQQLSRELWSLDRALLEVEMLSRTCDTSVEPNTLSQTTKRVVDQCRECIELFLRKLKTYSRSLREGGSGDRVRDAGKKIKWILTQKEEIARFRTEINGHSSIINIKTTKLAERDISDQLLGAQGQRASIQHQQRASLSLIQEKLQENDRTLKENYFFKLGVELKTMMFSIWTINFKTYNAVMDLQTHLPREFKPCWIQEPLTLTDALGRVTPIHPELIGSWDVLQSVLVTRFDRLPGHKKIVRREHALRTHEANLEHYNDFTQPFESAFLPGRKFEMRLFFVASEDQEIDLCPTCRRVPYENFEIETKCLKCGTAYQRIRDRETPLPERLNADLYNDLVTKMRVNSKSKEGQEQTSLAGLIGKRKFGETAIGEDDIGEFRNVTLLYSNSLIHSDQTTFSPTQLYATAIESGKGRSKSDRVKARVFISMLSLLPPHAEASRRLVPGKVGL</sequence>
<dbReference type="PANTHER" id="PTHR38886:SF1">
    <property type="entry name" value="NACHT-NTPASE AND P-LOOP NTPASES N-TERMINAL DOMAIN-CONTAINING PROTEIN"/>
    <property type="match status" value="1"/>
</dbReference>
<keyword evidence="3" id="KW-1185">Reference proteome</keyword>
<organism evidence="2 3">
    <name type="scientific">Oculimacula yallundae</name>
    <dbReference type="NCBI Taxonomy" id="86028"/>
    <lineage>
        <taxon>Eukaryota</taxon>
        <taxon>Fungi</taxon>
        <taxon>Dikarya</taxon>
        <taxon>Ascomycota</taxon>
        <taxon>Pezizomycotina</taxon>
        <taxon>Leotiomycetes</taxon>
        <taxon>Helotiales</taxon>
        <taxon>Ploettnerulaceae</taxon>
        <taxon>Oculimacula</taxon>
    </lineage>
</organism>
<evidence type="ECO:0000313" key="2">
    <source>
        <dbReference type="EMBL" id="KAL2065230.1"/>
    </source>
</evidence>
<name>A0ABR4C6C4_9HELO</name>
<evidence type="ECO:0000259" key="1">
    <source>
        <dbReference type="Pfam" id="PF22893"/>
    </source>
</evidence>
<evidence type="ECO:0000313" key="3">
    <source>
        <dbReference type="Proteomes" id="UP001595075"/>
    </source>
</evidence>
<protein>
    <recommendedName>
        <fullName evidence="1">Ubiquitin-like domain-containing protein</fullName>
    </recommendedName>
</protein>
<comment type="caution">
    <text evidence="2">The sequence shown here is derived from an EMBL/GenBank/DDBJ whole genome shotgun (WGS) entry which is preliminary data.</text>
</comment>
<dbReference type="PANTHER" id="PTHR38886">
    <property type="entry name" value="SESA DOMAIN-CONTAINING PROTEIN"/>
    <property type="match status" value="1"/>
</dbReference>